<evidence type="ECO:0000313" key="2">
    <source>
        <dbReference type="Proteomes" id="UP000789366"/>
    </source>
</evidence>
<feature type="non-terminal residue" evidence="1">
    <location>
        <position position="120"/>
    </location>
</feature>
<feature type="non-terminal residue" evidence="1">
    <location>
        <position position="1"/>
    </location>
</feature>
<protein>
    <submittedName>
        <fullName evidence="1">17300_t:CDS:1</fullName>
    </submittedName>
</protein>
<accession>A0ACA9RA76</accession>
<keyword evidence="2" id="KW-1185">Reference proteome</keyword>
<gene>
    <name evidence="1" type="ORF">SPELUC_LOCUS16580</name>
</gene>
<dbReference type="EMBL" id="CAJVPW010062316">
    <property type="protein sequence ID" value="CAG8783244.1"/>
    <property type="molecule type" value="Genomic_DNA"/>
</dbReference>
<proteinExistence type="predicted"/>
<name>A0ACA9RA76_9GLOM</name>
<comment type="caution">
    <text evidence="1">The sequence shown here is derived from an EMBL/GenBank/DDBJ whole genome shotgun (WGS) entry which is preliminary data.</text>
</comment>
<evidence type="ECO:0000313" key="1">
    <source>
        <dbReference type="EMBL" id="CAG8783244.1"/>
    </source>
</evidence>
<reference evidence="1" key="1">
    <citation type="submission" date="2021-06" db="EMBL/GenBank/DDBJ databases">
        <authorList>
            <person name="Kallberg Y."/>
            <person name="Tangrot J."/>
            <person name="Rosling A."/>
        </authorList>
    </citation>
    <scope>NUCLEOTIDE SEQUENCE</scope>
    <source>
        <strain evidence="1">28 12/20/2015</strain>
    </source>
</reference>
<organism evidence="1 2">
    <name type="scientific">Cetraspora pellucida</name>
    <dbReference type="NCBI Taxonomy" id="1433469"/>
    <lineage>
        <taxon>Eukaryota</taxon>
        <taxon>Fungi</taxon>
        <taxon>Fungi incertae sedis</taxon>
        <taxon>Mucoromycota</taxon>
        <taxon>Glomeromycotina</taxon>
        <taxon>Glomeromycetes</taxon>
        <taxon>Diversisporales</taxon>
        <taxon>Gigasporaceae</taxon>
        <taxon>Cetraspora</taxon>
    </lineage>
</organism>
<dbReference type="Proteomes" id="UP000789366">
    <property type="component" value="Unassembled WGS sequence"/>
</dbReference>
<sequence length="120" mass="13224">GANSNTFGIPGVGDYALFLKDISDARKIRQRVIECFEHASQPNVTKEEAAGLLHFAVVGGGPTGIEFSAELHDFITEDMARLYPNLINSVSMTVYDIAPQILGSFDQSLRDYAIKKFTRK</sequence>